<dbReference type="EMBL" id="CP002455">
    <property type="protein sequence ID" value="ADX68460.1"/>
    <property type="molecule type" value="Genomic_DNA"/>
</dbReference>
<evidence type="ECO:0000313" key="2">
    <source>
        <dbReference type="Proteomes" id="UP000008641"/>
    </source>
</evidence>
<dbReference type="Proteomes" id="UP000008641">
    <property type="component" value="Chromosome"/>
</dbReference>
<protein>
    <recommendedName>
        <fullName evidence="3">Transcription elongation factor</fullName>
    </recommendedName>
</protein>
<dbReference type="OrthoDB" id="667380at2"/>
<sequence>MEICKDTIIEELQNILLNKLNHYDKLIADLRASNTDTKSSMGDKYETFREMLNQEINHLLHQKKMILAQQQVVENLTNDPHSIVDFGSFVVTDFGNFYISTSLGEVNFNGIKFITISQQTPLANALIGLKENQTFEVNQKKYTIQAIY</sequence>
<reference evidence="1 2" key="1">
    <citation type="journal article" date="2011" name="Stand. Genomic Sci.">
        <title>Complete genome sequence of Weeksella virosa type strain (9751).</title>
        <authorList>
            <person name="Lang E."/>
            <person name="Teshima H."/>
            <person name="Lucas S."/>
            <person name="Lapidus A."/>
            <person name="Hammon N."/>
            <person name="Deshpande S."/>
            <person name="Nolan M."/>
            <person name="Cheng J.F."/>
            <person name="Pitluck S."/>
            <person name="Liolios K."/>
            <person name="Pagani I."/>
            <person name="Mikhailova N."/>
            <person name="Ivanova N."/>
            <person name="Mavromatis K."/>
            <person name="Pati A."/>
            <person name="Tapia R."/>
            <person name="Han C."/>
            <person name="Goodwin L."/>
            <person name="Chen A."/>
            <person name="Palaniappan K."/>
            <person name="Land M."/>
            <person name="Hauser L."/>
            <person name="Chang Y.J."/>
            <person name="Jeffries C.D."/>
            <person name="Brambilla E.M."/>
            <person name="Kopitz M."/>
            <person name="Rohde M."/>
            <person name="Goker M."/>
            <person name="Tindall B.J."/>
            <person name="Detter J.C."/>
            <person name="Woyke T."/>
            <person name="Bristow J."/>
            <person name="Eisen J.A."/>
            <person name="Markowitz V."/>
            <person name="Hugenholtz P."/>
            <person name="Klenk H.P."/>
            <person name="Kyrpides N.C."/>
        </authorList>
    </citation>
    <scope>NUCLEOTIDE SEQUENCE [LARGE SCALE GENOMIC DNA]</scope>
    <source>
        <strain evidence="2">ATCC 43766 / DSM 16922 / JCM 21250 / NBRC 16016 / NCTC 11634 / CL345/78</strain>
    </source>
</reference>
<dbReference type="HOGENOM" id="CLU_134999_0_1_10"/>
<organism evidence="1 2">
    <name type="scientific">Weeksella virosa (strain ATCC 43766 / DSM 16922 / JCM 21250 / CCUG 30538 / CDC 9751 / IAM 14551 / NBRC 16016 / NCTC 11634 / CL345/78)</name>
    <dbReference type="NCBI Taxonomy" id="865938"/>
    <lineage>
        <taxon>Bacteria</taxon>
        <taxon>Pseudomonadati</taxon>
        <taxon>Bacteroidota</taxon>
        <taxon>Flavobacteriia</taxon>
        <taxon>Flavobacteriales</taxon>
        <taxon>Weeksellaceae</taxon>
        <taxon>Weeksella</taxon>
    </lineage>
</organism>
<evidence type="ECO:0008006" key="3">
    <source>
        <dbReference type="Google" id="ProtNLM"/>
    </source>
</evidence>
<dbReference type="STRING" id="865938.Weevi_1769"/>
<dbReference type="KEGG" id="wvi:Weevi_1769"/>
<accession>F0P0A0</accession>
<keyword evidence="2" id="KW-1185">Reference proteome</keyword>
<evidence type="ECO:0000313" key="1">
    <source>
        <dbReference type="EMBL" id="ADX68460.1"/>
    </source>
</evidence>
<proteinExistence type="predicted"/>
<dbReference type="eggNOG" id="COG0782">
    <property type="taxonomic scope" value="Bacteria"/>
</dbReference>
<dbReference type="RefSeq" id="WP_013598849.1">
    <property type="nucleotide sequence ID" value="NC_015144.1"/>
</dbReference>
<reference evidence="2" key="2">
    <citation type="journal article" date="2011" name="Stand. Genomic Sci.">
        <title>Complete genome sequence of Weeksella virosa type strain (9751T).</title>
        <authorList>
            <person name="Lang E."/>
            <person name="Teshima H."/>
            <person name="Lucas S."/>
            <person name="Lapidus A."/>
            <person name="Hammon N."/>
            <person name="Deshpande S."/>
            <person name="Nolan M."/>
            <person name="Cheng J."/>
            <person name="Pitluck S."/>
            <person name="Liolios K."/>
            <person name="Pagani I."/>
            <person name="Mikhailova N."/>
            <person name="Ivanova N."/>
            <person name="Mavromatis K."/>
            <person name="Pati A."/>
            <person name="Tapia R."/>
            <person name="Han C."/>
            <person name="Goodwin L."/>
            <person name="Chen A."/>
            <person name="Palaniappan K."/>
            <person name="Land M."/>
            <person name="Hauser L."/>
            <person name="Chang Y."/>
            <person name="Jeffries C."/>
            <person name="Brambilla E."/>
            <person name="Kopitz M."/>
            <person name="Rohde M."/>
            <person name="Goker M."/>
            <person name="Tindall B."/>
            <person name="Detter J."/>
            <person name="Woyke T."/>
            <person name="Bristow J."/>
            <person name="Eisen J."/>
            <person name="Markowitz V."/>
            <person name="Hugenholtz P."/>
            <person name="Klenk H."/>
            <person name="Kyrpides N."/>
        </authorList>
    </citation>
    <scope>NUCLEOTIDE SEQUENCE [LARGE SCALE GENOMIC DNA]</scope>
    <source>
        <strain evidence="2">ATCC 43766 / DSM 16922 / JCM 21250 / NBRC 16016 / NCTC 11634 / CL345/78</strain>
    </source>
</reference>
<dbReference type="AlphaFoldDB" id="F0P0A0"/>
<name>F0P0A0_WEEVC</name>
<gene>
    <name evidence="1" type="ordered locus">Weevi_1769</name>
</gene>